<evidence type="ECO:0000256" key="1">
    <source>
        <dbReference type="SAM" id="MobiDB-lite"/>
    </source>
</evidence>
<dbReference type="Gene3D" id="2.40.70.10">
    <property type="entry name" value="Acid Proteases"/>
    <property type="match status" value="1"/>
</dbReference>
<dbReference type="STRING" id="1440774.Y900_021770"/>
<dbReference type="InterPro" id="IPR021109">
    <property type="entry name" value="Peptidase_aspartic_dom_sf"/>
</dbReference>
<name>A0A064CP90_9MYCO</name>
<feature type="signal peptide" evidence="2">
    <location>
        <begin position="1"/>
        <end position="27"/>
    </location>
</feature>
<dbReference type="AlphaFoldDB" id="A0A064CP90"/>
<dbReference type="NCBIfam" id="NF038019">
    <property type="entry name" value="PE_process_PecA"/>
    <property type="match status" value="1"/>
</dbReference>
<reference evidence="4" key="1">
    <citation type="submission" date="2014-05" db="EMBL/GenBank/DDBJ databases">
        <title>Genome sequence of Mycobacterium aromaticivorans strain JS19b1T (= DSM 45407T).</title>
        <authorList>
            <person name="Kwak Y."/>
            <person name="Park G.-S."/>
            <person name="Li Q.X."/>
            <person name="Lee S.-E."/>
            <person name="Shin J.-H."/>
        </authorList>
    </citation>
    <scope>NUCLEOTIDE SEQUENCE [LARGE SCALE GENOMIC DNA]</scope>
    <source>
        <strain evidence="4">JS19b1</strain>
    </source>
</reference>
<comment type="caution">
    <text evidence="4">The sequence shown here is derived from an EMBL/GenBank/DDBJ whole genome shotgun (WGS) entry which is preliminary data.</text>
</comment>
<organism evidence="4 5">
    <name type="scientific">Mycolicibacterium aromaticivorans JS19b1 = JCM 16368</name>
    <dbReference type="NCBI Taxonomy" id="1440774"/>
    <lineage>
        <taxon>Bacteria</taxon>
        <taxon>Bacillati</taxon>
        <taxon>Actinomycetota</taxon>
        <taxon>Actinomycetes</taxon>
        <taxon>Mycobacteriales</taxon>
        <taxon>Mycobacteriaceae</taxon>
        <taxon>Mycolicibacterium</taxon>
    </lineage>
</organism>
<dbReference type="Pfam" id="PF20729">
    <property type="entry name" value="PE-PGRS_C"/>
    <property type="match status" value="1"/>
</dbReference>
<gene>
    <name evidence="4" type="ORF">Y900_021770</name>
</gene>
<sequence length="549" mass="55766">MKHNRTRQPYAWLGAGAVTLGIGAAMAAGSAVASADTGHPGTAATKSDSSSSASGAKTGSGHLRPRTAGAPAGDRIPTTSSSKSTSAPATAAQRSVGVGTAKPTATVDSTTSTTSAAAQDNPGYGNQSFLPGNGVVVPGSAVKLALQEIAQTQSVLQAKTWGTGNIVAGAASVVPQMFLTEAAWALNTWQNSMDGVKAAVANTTGVPVVHQLAQLSLLATMMLPTAAGLALNAADSTVPLVGILGSPTAATQARDLISLAKTNGMVYSVHLLRTQGAAEIVYISVNGGPVVPIQLDTGSSGLTILRKYVGQKDLGPSTGSDSGGYGDDENSVFYNYHTYSTTIDFGGGAITAPGNIRIVDADSENAFDNYGTAPQGTAGTLGIGANVGSGPTLNALLPGETKDGMLMYEKLIGPWGLVVFGPNPLPSKGSVSGTPVGDVQIQINDQPKTTVRINVDSGGETGNLPFSVAGDARDGTNLKPGTKVSVYSADGQTLLYTYVVNGTNSPALYDEVTQTGTKPNTGRIPWNLGPMYIDYGTPDRLGATHFDYF</sequence>
<evidence type="ECO:0000313" key="4">
    <source>
        <dbReference type="EMBL" id="KDF01487.1"/>
    </source>
</evidence>
<feature type="compositionally biased region" description="Low complexity" evidence="1">
    <location>
        <begin position="77"/>
        <end position="92"/>
    </location>
</feature>
<dbReference type="RefSeq" id="WP_036344324.1">
    <property type="nucleotide sequence ID" value="NZ_JALN02000001.1"/>
</dbReference>
<dbReference type="GO" id="GO:0004190">
    <property type="term" value="F:aspartic-type endopeptidase activity"/>
    <property type="evidence" value="ECO:0007669"/>
    <property type="project" value="InterPro"/>
</dbReference>
<evidence type="ECO:0000313" key="5">
    <source>
        <dbReference type="Proteomes" id="UP000022835"/>
    </source>
</evidence>
<keyword evidence="2" id="KW-0732">Signal</keyword>
<feature type="region of interest" description="Disordered" evidence="1">
    <location>
        <begin position="34"/>
        <end position="125"/>
    </location>
</feature>
<protein>
    <recommendedName>
        <fullName evidence="3">PE cleavage protein A C-terminal domain-containing protein</fullName>
    </recommendedName>
</protein>
<dbReference type="OrthoDB" id="5190013at2"/>
<keyword evidence="5" id="KW-1185">Reference proteome</keyword>
<feature type="domain" description="PE cleavage protein A C-terminal" evidence="3">
    <location>
        <begin position="269"/>
        <end position="537"/>
    </location>
</feature>
<dbReference type="EMBL" id="JALN02000001">
    <property type="protein sequence ID" value="KDF01487.1"/>
    <property type="molecule type" value="Genomic_DNA"/>
</dbReference>
<feature type="compositionally biased region" description="Low complexity" evidence="1">
    <location>
        <begin position="104"/>
        <end position="118"/>
    </location>
</feature>
<feature type="chain" id="PRO_5038543353" description="PE cleavage protein A C-terminal domain-containing protein" evidence="2">
    <location>
        <begin position="28"/>
        <end position="549"/>
    </location>
</feature>
<dbReference type="InterPro" id="IPR048054">
    <property type="entry name" value="PecA_C"/>
</dbReference>
<dbReference type="eggNOG" id="COG0657">
    <property type="taxonomic scope" value="Bacteria"/>
</dbReference>
<feature type="compositionally biased region" description="Low complexity" evidence="1">
    <location>
        <begin position="34"/>
        <end position="61"/>
    </location>
</feature>
<evidence type="ECO:0000256" key="2">
    <source>
        <dbReference type="SAM" id="SignalP"/>
    </source>
</evidence>
<proteinExistence type="predicted"/>
<dbReference type="Proteomes" id="UP000022835">
    <property type="component" value="Unassembled WGS sequence"/>
</dbReference>
<evidence type="ECO:0000259" key="3">
    <source>
        <dbReference type="Pfam" id="PF20729"/>
    </source>
</evidence>
<accession>A0A064CP90</accession>